<dbReference type="PANTHER" id="PTHR47150:SF5">
    <property type="entry name" value="OS07G0546750 PROTEIN"/>
    <property type="match status" value="1"/>
</dbReference>
<sequence length="208" mass="23867">MDDEDEWFENVMDDGDDMMALSHILFNPIPYMFSSDESSSSDDDDERILRGGSSVGRCRNKPRDHRMGLERLYRDYFSFSPVYDSADFRSRIPMRMVVFQRVHDGVLRADPYFTQRADACGVLRLDTYQKVTTALRMLANGCAADALDENMTMAESTTLESLSRFCRALNDTFGDIYLRAPTVEDLERICTTNGVLQARYQIIDKPCK</sequence>
<dbReference type="PANTHER" id="PTHR47150">
    <property type="entry name" value="OS12G0169200 PROTEIN"/>
    <property type="match status" value="1"/>
</dbReference>
<dbReference type="EMBL" id="KI913973">
    <property type="protein sequence ID" value="ETV97423.1"/>
    <property type="molecule type" value="Genomic_DNA"/>
</dbReference>
<dbReference type="VEuPathDB" id="FungiDB:H310_09753"/>
<evidence type="ECO:0000256" key="1">
    <source>
        <dbReference type="SAM" id="MobiDB-lite"/>
    </source>
</evidence>
<evidence type="ECO:0000313" key="3">
    <source>
        <dbReference type="EMBL" id="ETV97423.1"/>
    </source>
</evidence>
<dbReference type="AlphaFoldDB" id="A0A024TVT1"/>
<dbReference type="VEuPathDB" id="FungiDB:H310_09752"/>
<proteinExistence type="predicted"/>
<name>A0A024TVT1_9STRA</name>
<reference evidence="2" key="1">
    <citation type="submission" date="2013-12" db="EMBL/GenBank/DDBJ databases">
        <title>The Genome Sequence of Aphanomyces invadans NJM9701.</title>
        <authorList>
            <consortium name="The Broad Institute Genomics Platform"/>
            <person name="Russ C."/>
            <person name="Tyler B."/>
            <person name="van West P."/>
            <person name="Dieguez-Uribeondo J."/>
            <person name="Young S.K."/>
            <person name="Zeng Q."/>
            <person name="Gargeya S."/>
            <person name="Fitzgerald M."/>
            <person name="Abouelleil A."/>
            <person name="Alvarado L."/>
            <person name="Chapman S.B."/>
            <person name="Gainer-Dewar J."/>
            <person name="Goldberg J."/>
            <person name="Griggs A."/>
            <person name="Gujja S."/>
            <person name="Hansen M."/>
            <person name="Howarth C."/>
            <person name="Imamovic A."/>
            <person name="Ireland A."/>
            <person name="Larimer J."/>
            <person name="McCowan C."/>
            <person name="Murphy C."/>
            <person name="Pearson M."/>
            <person name="Poon T.W."/>
            <person name="Priest M."/>
            <person name="Roberts A."/>
            <person name="Saif S."/>
            <person name="Shea T."/>
            <person name="Sykes S."/>
            <person name="Wortman J."/>
            <person name="Nusbaum C."/>
            <person name="Birren B."/>
        </authorList>
    </citation>
    <scope>NUCLEOTIDE SEQUENCE [LARGE SCALE GENOMIC DNA]</scope>
    <source>
        <strain evidence="2">NJM9701</strain>
    </source>
</reference>
<dbReference type="RefSeq" id="XP_008874130.1">
    <property type="nucleotide sequence ID" value="XM_008875908.1"/>
</dbReference>
<gene>
    <name evidence="2" type="ORF">H310_09752</name>
    <name evidence="3" type="ORF">H310_09753</name>
</gene>
<dbReference type="RefSeq" id="XP_008874131.1">
    <property type="nucleotide sequence ID" value="XM_008875909.1"/>
</dbReference>
<dbReference type="eggNOG" id="ENOG502QR5Z">
    <property type="taxonomic scope" value="Eukaryota"/>
</dbReference>
<dbReference type="GeneID" id="20086803"/>
<evidence type="ECO:0000313" key="2">
    <source>
        <dbReference type="EMBL" id="ETV97422.1"/>
    </source>
</evidence>
<protein>
    <submittedName>
        <fullName evidence="2">Uncharacterized protein</fullName>
    </submittedName>
</protein>
<dbReference type="OrthoDB" id="127355at2759"/>
<dbReference type="GeneID" id="20086802"/>
<dbReference type="EMBL" id="KI913973">
    <property type="protein sequence ID" value="ETV97422.1"/>
    <property type="molecule type" value="Genomic_DNA"/>
</dbReference>
<feature type="region of interest" description="Disordered" evidence="1">
    <location>
        <begin position="36"/>
        <end position="62"/>
    </location>
</feature>
<dbReference type="STRING" id="157072.A0A024TVT1"/>
<accession>A0A024TVT1</accession>
<organism evidence="2">
    <name type="scientific">Aphanomyces invadans</name>
    <dbReference type="NCBI Taxonomy" id="157072"/>
    <lineage>
        <taxon>Eukaryota</taxon>
        <taxon>Sar</taxon>
        <taxon>Stramenopiles</taxon>
        <taxon>Oomycota</taxon>
        <taxon>Saprolegniomycetes</taxon>
        <taxon>Saprolegniales</taxon>
        <taxon>Verrucalvaceae</taxon>
        <taxon>Aphanomyces</taxon>
    </lineage>
</organism>